<evidence type="ECO:0000256" key="1">
    <source>
        <dbReference type="SAM" id="Coils"/>
    </source>
</evidence>
<evidence type="ECO:0000313" key="4">
    <source>
        <dbReference type="Proteomes" id="UP001353858"/>
    </source>
</evidence>
<dbReference type="AlphaFoldDB" id="A0AAN7PPG5"/>
<feature type="compositionally biased region" description="Basic and acidic residues" evidence="2">
    <location>
        <begin position="635"/>
        <end position="645"/>
    </location>
</feature>
<accession>A0AAN7PPG5</accession>
<dbReference type="Proteomes" id="UP001353858">
    <property type="component" value="Unassembled WGS sequence"/>
</dbReference>
<proteinExistence type="predicted"/>
<name>A0AAN7PPG5_9COLE</name>
<evidence type="ECO:0000256" key="2">
    <source>
        <dbReference type="SAM" id="MobiDB-lite"/>
    </source>
</evidence>
<organism evidence="3 4">
    <name type="scientific">Aquatica leii</name>
    <dbReference type="NCBI Taxonomy" id="1421715"/>
    <lineage>
        <taxon>Eukaryota</taxon>
        <taxon>Metazoa</taxon>
        <taxon>Ecdysozoa</taxon>
        <taxon>Arthropoda</taxon>
        <taxon>Hexapoda</taxon>
        <taxon>Insecta</taxon>
        <taxon>Pterygota</taxon>
        <taxon>Neoptera</taxon>
        <taxon>Endopterygota</taxon>
        <taxon>Coleoptera</taxon>
        <taxon>Polyphaga</taxon>
        <taxon>Elateriformia</taxon>
        <taxon>Elateroidea</taxon>
        <taxon>Lampyridae</taxon>
        <taxon>Luciolinae</taxon>
        <taxon>Aquatica</taxon>
    </lineage>
</organism>
<feature type="region of interest" description="Disordered" evidence="2">
    <location>
        <begin position="477"/>
        <end position="497"/>
    </location>
</feature>
<feature type="coiled-coil region" evidence="1">
    <location>
        <begin position="529"/>
        <end position="563"/>
    </location>
</feature>
<gene>
    <name evidence="3" type="ORF">RN001_003937</name>
</gene>
<protein>
    <recommendedName>
        <fullName evidence="5">LisH domain-containing protein</fullName>
    </recommendedName>
</protein>
<evidence type="ECO:0000313" key="3">
    <source>
        <dbReference type="EMBL" id="KAK4887666.1"/>
    </source>
</evidence>
<reference evidence="4" key="1">
    <citation type="submission" date="2023-01" db="EMBL/GenBank/DDBJ databases">
        <title>Key to firefly adult light organ development and bioluminescence: homeobox transcription factors regulate luciferase expression and transportation to peroxisome.</title>
        <authorList>
            <person name="Fu X."/>
        </authorList>
    </citation>
    <scope>NUCLEOTIDE SEQUENCE [LARGE SCALE GENOMIC DNA]</scope>
</reference>
<keyword evidence="1" id="KW-0175">Coiled coil</keyword>
<dbReference type="EMBL" id="JARPUR010000001">
    <property type="protein sequence ID" value="KAK4887666.1"/>
    <property type="molecule type" value="Genomic_DNA"/>
</dbReference>
<evidence type="ECO:0008006" key="5">
    <source>
        <dbReference type="Google" id="ProtNLM"/>
    </source>
</evidence>
<feature type="region of interest" description="Disordered" evidence="2">
    <location>
        <begin position="609"/>
        <end position="674"/>
    </location>
</feature>
<sequence length="674" mass="77701">MTEKNITPAINLHNDMPNELSSEEFQKYLYGWFQDRGLLTELRAHLRKQMVNVLKDSAMGHTVATQQKQSLSPKVQGINLLIGEFLLYHNYYYSLSVFSTEVPAISVLPEFPLGVNNEWKTKKWRFMEKDMWDLLETLGIARESDFGEKVYQSYYKTDTEPLLTSIINCIKLTNKGLPPNRSCENLFECSTYEEWIKTVGELLQFNNISTPNIKDILNTIVNLVETERKRIKKEAVDDLLQHRIKLEEEFTKRYEEQKKKLKLVTNSLEMEKTKVLNEQTRKQKEVDQFSVKVLKHQNLLQDRYHTLIVRERDVNKKEYNLKQKEECLQTQQQRLQNGFDALYQEQKALADLQKKVQQELNEHRGKFNVAFFDDIQKVMNGDQESKESENVELSAEDKEEMCQKELIVQLQVENKALQNINLEQRARIDELTERSSLLLRDLESTQAAVNILSTNNSSVLTAPPLLPPTSYTFDRNSARSVRSGGGEDGSRVISPTTSREFRNLGNWREVKRRLPPRRVSGFSSSTSDEGTTNKILQEARDKLRRLEEESEEVDRHYQRFKLKRAQDSFTFSPCFNDIGNAQWLSNLNKDKFGTSSVMEYIPQHEFTIRKDGSRSPASNLDEAGPSNVQSNKNKKTTDAVCKDSEVTSISSGLDLGTSGVSLSHVDSSEEKTTS</sequence>
<keyword evidence="4" id="KW-1185">Reference proteome</keyword>
<comment type="caution">
    <text evidence="3">The sequence shown here is derived from an EMBL/GenBank/DDBJ whole genome shotgun (WGS) entry which is preliminary data.</text>
</comment>